<evidence type="ECO:0000313" key="2">
    <source>
        <dbReference type="EMBL" id="OUC42222.1"/>
    </source>
</evidence>
<reference evidence="2 3" key="1">
    <citation type="submission" date="2015-04" db="EMBL/GenBank/DDBJ databases">
        <title>Draft genome of the roundworm Trichinella nativa.</title>
        <authorList>
            <person name="Mitreva M."/>
        </authorList>
    </citation>
    <scope>NUCLEOTIDE SEQUENCE [LARGE SCALE GENOMIC DNA]</scope>
    <source>
        <strain evidence="2 3">ISS45</strain>
    </source>
</reference>
<feature type="compositionally biased region" description="Gly residues" evidence="1">
    <location>
        <begin position="35"/>
        <end position="44"/>
    </location>
</feature>
<sequence length="106" mass="11305">HQHNSSHCDRYAARKPSIQFDRSSLLTTATNGNGSDNGNGGGGKICKPTSSSSTSTSTTTTTTSASAATHVVPTIIVDDVSRKTPSTIRMCCSFFYFHVIFMIVEI</sequence>
<feature type="region of interest" description="Disordered" evidence="1">
    <location>
        <begin position="24"/>
        <end position="66"/>
    </location>
</feature>
<dbReference type="AlphaFoldDB" id="A0A1Y3EAR7"/>
<gene>
    <name evidence="2" type="ORF">D917_03104</name>
</gene>
<evidence type="ECO:0000313" key="3">
    <source>
        <dbReference type="Proteomes" id="UP000243006"/>
    </source>
</evidence>
<evidence type="ECO:0000256" key="1">
    <source>
        <dbReference type="SAM" id="MobiDB-lite"/>
    </source>
</evidence>
<comment type="caution">
    <text evidence="2">The sequence shown here is derived from an EMBL/GenBank/DDBJ whole genome shotgun (WGS) entry which is preliminary data.</text>
</comment>
<name>A0A1Y3EAR7_9BILA</name>
<feature type="compositionally biased region" description="Low complexity" evidence="1">
    <location>
        <begin position="49"/>
        <end position="66"/>
    </location>
</feature>
<dbReference type="Proteomes" id="UP000243006">
    <property type="component" value="Unassembled WGS sequence"/>
</dbReference>
<protein>
    <submittedName>
        <fullName evidence="2">Uncharacterized protein</fullName>
    </submittedName>
</protein>
<dbReference type="EMBL" id="LVZM01017788">
    <property type="protein sequence ID" value="OUC42222.1"/>
    <property type="molecule type" value="Genomic_DNA"/>
</dbReference>
<proteinExistence type="predicted"/>
<organism evidence="2 3">
    <name type="scientific">Trichinella nativa</name>
    <dbReference type="NCBI Taxonomy" id="6335"/>
    <lineage>
        <taxon>Eukaryota</taxon>
        <taxon>Metazoa</taxon>
        <taxon>Ecdysozoa</taxon>
        <taxon>Nematoda</taxon>
        <taxon>Enoplea</taxon>
        <taxon>Dorylaimia</taxon>
        <taxon>Trichinellida</taxon>
        <taxon>Trichinellidae</taxon>
        <taxon>Trichinella</taxon>
    </lineage>
</organism>
<feature type="non-terminal residue" evidence="2">
    <location>
        <position position="1"/>
    </location>
</feature>
<accession>A0A1Y3EAR7</accession>